<feature type="compositionally biased region" description="Low complexity" evidence="1">
    <location>
        <begin position="39"/>
        <end position="52"/>
    </location>
</feature>
<dbReference type="RefSeq" id="WP_179832302.1">
    <property type="nucleotide sequence ID" value="NZ_BMRD01000006.1"/>
</dbReference>
<evidence type="ECO:0000256" key="2">
    <source>
        <dbReference type="SAM" id="Phobius"/>
    </source>
</evidence>
<feature type="transmembrane region" description="Helical" evidence="2">
    <location>
        <begin position="67"/>
        <end position="87"/>
    </location>
</feature>
<reference evidence="3 4" key="1">
    <citation type="submission" date="2020-07" db="EMBL/GenBank/DDBJ databases">
        <title>Sequencing the genomes of 1000 actinobacteria strains.</title>
        <authorList>
            <person name="Klenk H.-P."/>
        </authorList>
    </citation>
    <scope>NUCLEOTIDE SEQUENCE [LARGE SCALE GENOMIC DNA]</scope>
    <source>
        <strain evidence="3 4">DSM 43461</strain>
    </source>
</reference>
<evidence type="ECO:0000313" key="4">
    <source>
        <dbReference type="Proteomes" id="UP000591272"/>
    </source>
</evidence>
<proteinExistence type="predicted"/>
<dbReference type="AlphaFoldDB" id="A0A7Y9G6K6"/>
<name>A0A7Y9G6K6_9ACTN</name>
<keyword evidence="2" id="KW-1133">Transmembrane helix</keyword>
<gene>
    <name evidence="3" type="ORF">BJ999_001125</name>
</gene>
<organism evidence="3 4">
    <name type="scientific">Actinomadura citrea</name>
    <dbReference type="NCBI Taxonomy" id="46158"/>
    <lineage>
        <taxon>Bacteria</taxon>
        <taxon>Bacillati</taxon>
        <taxon>Actinomycetota</taxon>
        <taxon>Actinomycetes</taxon>
        <taxon>Streptosporangiales</taxon>
        <taxon>Thermomonosporaceae</taxon>
        <taxon>Actinomadura</taxon>
    </lineage>
</organism>
<keyword evidence="4" id="KW-1185">Reference proteome</keyword>
<sequence>MPWEPAPPPWADQSPVQWEARPDHTLNMPPSEERTTHLSPEPWAAEPWSEPAIWQPPPPPKRSTLPYFLGAAGVVLLIGVALGIVFWPSGSGSSPPAASGPSTGQSPSVASASDSPAAGGDLDAQAGAVNDLLEEMGGTRSDLGTVVTQGCPVDGVRRVLDARRGQLETARGLDVSALDDGAEMKAALVRALEASTESNQRYLDGAPGCPSEGEVADVNQRASSAKSEFIGYWNPVAQQAGLPSRTESDI</sequence>
<comment type="caution">
    <text evidence="3">The sequence shown here is derived from an EMBL/GenBank/DDBJ whole genome shotgun (WGS) entry which is preliminary data.</text>
</comment>
<evidence type="ECO:0000256" key="1">
    <source>
        <dbReference type="SAM" id="MobiDB-lite"/>
    </source>
</evidence>
<dbReference type="Proteomes" id="UP000591272">
    <property type="component" value="Unassembled WGS sequence"/>
</dbReference>
<accession>A0A7Y9G6K6</accession>
<protein>
    <submittedName>
        <fullName evidence="3">Uncharacterized protein</fullName>
    </submittedName>
</protein>
<feature type="region of interest" description="Disordered" evidence="1">
    <location>
        <begin position="91"/>
        <end position="123"/>
    </location>
</feature>
<dbReference type="EMBL" id="JACCBT010000001">
    <property type="protein sequence ID" value="NYE10829.1"/>
    <property type="molecule type" value="Genomic_DNA"/>
</dbReference>
<keyword evidence="2" id="KW-0812">Transmembrane</keyword>
<evidence type="ECO:0000313" key="3">
    <source>
        <dbReference type="EMBL" id="NYE10829.1"/>
    </source>
</evidence>
<feature type="region of interest" description="Disordered" evidence="1">
    <location>
        <begin position="1"/>
        <end position="57"/>
    </location>
</feature>
<keyword evidence="2" id="KW-0472">Membrane</keyword>
<feature type="compositionally biased region" description="Pro residues" evidence="1">
    <location>
        <begin position="1"/>
        <end position="10"/>
    </location>
</feature>